<protein>
    <submittedName>
        <fullName evidence="2">Sporulation YhaL family protein</fullName>
    </submittedName>
</protein>
<dbReference type="RefSeq" id="WP_217066832.1">
    <property type="nucleotide sequence ID" value="NZ_JAHQCS010000106.1"/>
</dbReference>
<accession>A0ABS6JG47</accession>
<dbReference type="EMBL" id="JAHQCS010000106">
    <property type="protein sequence ID" value="MBU9712654.1"/>
    <property type="molecule type" value="Genomic_DNA"/>
</dbReference>
<evidence type="ECO:0000313" key="3">
    <source>
        <dbReference type="Proteomes" id="UP000784880"/>
    </source>
</evidence>
<feature type="transmembrane region" description="Helical" evidence="1">
    <location>
        <begin position="7"/>
        <end position="28"/>
    </location>
</feature>
<proteinExistence type="predicted"/>
<dbReference type="InterPro" id="IPR025428">
    <property type="entry name" value="Spore_YhaL"/>
</dbReference>
<sequence>MNPISIIFSLLGVLFLVFVVRLLSFSSFGTSSPWWVYFLYLAILFSGIMFVYSWMEDRRKVEREIEEEGKLLLQTYKKNRQISRDEKIGKTDSHTPDEILENKWKGYSL</sequence>
<feature type="transmembrane region" description="Helical" evidence="1">
    <location>
        <begin position="34"/>
        <end position="55"/>
    </location>
</feature>
<keyword evidence="3" id="KW-1185">Reference proteome</keyword>
<dbReference type="Pfam" id="PF14147">
    <property type="entry name" value="Spore_YhaL"/>
    <property type="match status" value="1"/>
</dbReference>
<name>A0ABS6JG47_9BACI</name>
<gene>
    <name evidence="2" type="ORF">KS419_12965</name>
</gene>
<reference evidence="2 3" key="1">
    <citation type="submission" date="2021-06" db="EMBL/GenBank/DDBJ databases">
        <title>Bacillus sp. RD4P76, an endophyte from a halophyte.</title>
        <authorList>
            <person name="Sun J.-Q."/>
        </authorList>
    </citation>
    <scope>NUCLEOTIDE SEQUENCE [LARGE SCALE GENOMIC DNA]</scope>
    <source>
        <strain evidence="2 3">CGMCC 1.15917</strain>
    </source>
</reference>
<comment type="caution">
    <text evidence="2">The sequence shown here is derived from an EMBL/GenBank/DDBJ whole genome shotgun (WGS) entry which is preliminary data.</text>
</comment>
<keyword evidence="1" id="KW-1133">Transmembrane helix</keyword>
<keyword evidence="1" id="KW-0472">Membrane</keyword>
<evidence type="ECO:0000256" key="1">
    <source>
        <dbReference type="SAM" id="Phobius"/>
    </source>
</evidence>
<keyword evidence="1" id="KW-0812">Transmembrane</keyword>
<evidence type="ECO:0000313" key="2">
    <source>
        <dbReference type="EMBL" id="MBU9712654.1"/>
    </source>
</evidence>
<dbReference type="Proteomes" id="UP000784880">
    <property type="component" value="Unassembled WGS sequence"/>
</dbReference>
<organism evidence="2 3">
    <name type="scientific">Evansella tamaricis</name>
    <dbReference type="NCBI Taxonomy" id="2069301"/>
    <lineage>
        <taxon>Bacteria</taxon>
        <taxon>Bacillati</taxon>
        <taxon>Bacillota</taxon>
        <taxon>Bacilli</taxon>
        <taxon>Bacillales</taxon>
        <taxon>Bacillaceae</taxon>
        <taxon>Evansella</taxon>
    </lineage>
</organism>